<evidence type="ECO:0000313" key="5">
    <source>
        <dbReference type="Proteomes" id="UP000658127"/>
    </source>
</evidence>
<evidence type="ECO:0000256" key="2">
    <source>
        <dbReference type="ARBA" id="ARBA00022704"/>
    </source>
</evidence>
<keyword evidence="3" id="KW-0732">Signal</keyword>
<dbReference type="SUPFAM" id="SSF141066">
    <property type="entry name" value="ICP-like"/>
    <property type="match status" value="1"/>
</dbReference>
<keyword evidence="2" id="KW-0789">Thiol protease inhibitor</keyword>
<name>A0ABQ2KBH8_9NOCA</name>
<evidence type="ECO:0000256" key="1">
    <source>
        <dbReference type="ARBA" id="ARBA00022690"/>
    </source>
</evidence>
<dbReference type="Gene3D" id="2.60.40.2020">
    <property type="match status" value="1"/>
</dbReference>
<protein>
    <recommendedName>
        <fullName evidence="6">Secreted protein</fullName>
    </recommendedName>
</protein>
<dbReference type="InterPro" id="IPR036331">
    <property type="entry name" value="Chagasin-like_sf"/>
</dbReference>
<dbReference type="Proteomes" id="UP000658127">
    <property type="component" value="Unassembled WGS sequence"/>
</dbReference>
<evidence type="ECO:0000313" key="4">
    <source>
        <dbReference type="EMBL" id="GGN78023.1"/>
    </source>
</evidence>
<evidence type="ECO:0008006" key="6">
    <source>
        <dbReference type="Google" id="ProtNLM"/>
    </source>
</evidence>
<dbReference type="EMBL" id="BMNE01000002">
    <property type="protein sequence ID" value="GGN78023.1"/>
    <property type="molecule type" value="Genomic_DNA"/>
</dbReference>
<feature type="chain" id="PRO_5047006960" description="Secreted protein" evidence="3">
    <location>
        <begin position="26"/>
        <end position="149"/>
    </location>
</feature>
<gene>
    <name evidence="4" type="ORF">GCM10011610_25130</name>
</gene>
<sequence>MLQFVSVAPLRKSALVLIAVAGLLAGCGDDEPSDDVSPTTIALPTATPEAATTPVTVDQSANGGSVRLTVGQRLLVRLPQDPDAPDQWGPVNVETGILLAEDPESDGDTTVWPFRAIAPGATTVEFVHGPAAQPSIEPETTFLVQVQVS</sequence>
<keyword evidence="5" id="KW-1185">Reference proteome</keyword>
<feature type="signal peptide" evidence="3">
    <location>
        <begin position="1"/>
        <end position="25"/>
    </location>
</feature>
<keyword evidence="1" id="KW-0646">Protease inhibitor</keyword>
<comment type="caution">
    <text evidence="4">The sequence shown here is derived from an EMBL/GenBank/DDBJ whole genome shotgun (WGS) entry which is preliminary data.</text>
</comment>
<dbReference type="RefSeq" id="WP_189027202.1">
    <property type="nucleotide sequence ID" value="NZ_BMNE01000002.1"/>
</dbReference>
<proteinExistence type="predicted"/>
<reference evidence="5" key="1">
    <citation type="journal article" date="2019" name="Int. J. Syst. Evol. Microbiol.">
        <title>The Global Catalogue of Microorganisms (GCM) 10K type strain sequencing project: providing services to taxonomists for standard genome sequencing and annotation.</title>
        <authorList>
            <consortium name="The Broad Institute Genomics Platform"/>
            <consortium name="The Broad Institute Genome Sequencing Center for Infectious Disease"/>
            <person name="Wu L."/>
            <person name="Ma J."/>
        </authorList>
    </citation>
    <scope>NUCLEOTIDE SEQUENCE [LARGE SCALE GENOMIC DNA]</scope>
    <source>
        <strain evidence="5">CGMCC 4.7329</strain>
    </source>
</reference>
<evidence type="ECO:0000256" key="3">
    <source>
        <dbReference type="SAM" id="SignalP"/>
    </source>
</evidence>
<organism evidence="4 5">
    <name type="scientific">Nocardia rhizosphaerihabitans</name>
    <dbReference type="NCBI Taxonomy" id="1691570"/>
    <lineage>
        <taxon>Bacteria</taxon>
        <taxon>Bacillati</taxon>
        <taxon>Actinomycetota</taxon>
        <taxon>Actinomycetes</taxon>
        <taxon>Mycobacteriales</taxon>
        <taxon>Nocardiaceae</taxon>
        <taxon>Nocardia</taxon>
    </lineage>
</organism>
<accession>A0ABQ2KBH8</accession>